<accession>A0A9Q1MG53</accession>
<name>A0A9Q1MG53_9SOLA</name>
<keyword evidence="2" id="KW-1185">Reference proteome</keyword>
<comment type="caution">
    <text evidence="1">The sequence shown here is derived from an EMBL/GenBank/DDBJ whole genome shotgun (WGS) entry which is preliminary data.</text>
</comment>
<dbReference type="PANTHER" id="PTHR37211:SF1">
    <property type="entry name" value="EXPRESSED PROTEIN"/>
    <property type="match status" value="1"/>
</dbReference>
<reference evidence="2" key="1">
    <citation type="journal article" date="2023" name="Proc. Natl. Acad. Sci. U.S.A.">
        <title>Genomic and structural basis for evolution of tropane alkaloid biosynthesis.</title>
        <authorList>
            <person name="Wanga Y.-J."/>
            <person name="Taina T."/>
            <person name="Yua J.-Y."/>
            <person name="Lia J."/>
            <person name="Xua B."/>
            <person name="Chenc J."/>
            <person name="D'Auriad J.C."/>
            <person name="Huanga J.-P."/>
            <person name="Huanga S.-X."/>
        </authorList>
    </citation>
    <scope>NUCLEOTIDE SEQUENCE [LARGE SCALE GENOMIC DNA]</scope>
    <source>
        <strain evidence="2">cv. KIB-2019</strain>
    </source>
</reference>
<organism evidence="1 2">
    <name type="scientific">Anisodus acutangulus</name>
    <dbReference type="NCBI Taxonomy" id="402998"/>
    <lineage>
        <taxon>Eukaryota</taxon>
        <taxon>Viridiplantae</taxon>
        <taxon>Streptophyta</taxon>
        <taxon>Embryophyta</taxon>
        <taxon>Tracheophyta</taxon>
        <taxon>Spermatophyta</taxon>
        <taxon>Magnoliopsida</taxon>
        <taxon>eudicotyledons</taxon>
        <taxon>Gunneridae</taxon>
        <taxon>Pentapetalae</taxon>
        <taxon>asterids</taxon>
        <taxon>lamiids</taxon>
        <taxon>Solanales</taxon>
        <taxon>Solanaceae</taxon>
        <taxon>Solanoideae</taxon>
        <taxon>Hyoscyameae</taxon>
        <taxon>Anisodus</taxon>
    </lineage>
</organism>
<proteinExistence type="predicted"/>
<gene>
    <name evidence="1" type="ORF">K7X08_003704</name>
</gene>
<dbReference type="Proteomes" id="UP001152561">
    <property type="component" value="Unassembled WGS sequence"/>
</dbReference>
<dbReference type="PANTHER" id="PTHR37211">
    <property type="entry name" value="EXPRESSED PROTEIN"/>
    <property type="match status" value="1"/>
</dbReference>
<evidence type="ECO:0000313" key="2">
    <source>
        <dbReference type="Proteomes" id="UP001152561"/>
    </source>
</evidence>
<evidence type="ECO:0000313" key="1">
    <source>
        <dbReference type="EMBL" id="KAJ8559646.1"/>
    </source>
</evidence>
<dbReference type="AlphaFoldDB" id="A0A9Q1MG53"/>
<dbReference type="InterPro" id="IPR029063">
    <property type="entry name" value="SAM-dependent_MTases_sf"/>
</dbReference>
<dbReference type="EMBL" id="JAJAGQ010000006">
    <property type="protein sequence ID" value="KAJ8559646.1"/>
    <property type="molecule type" value="Genomic_DNA"/>
</dbReference>
<protein>
    <submittedName>
        <fullName evidence="1">Uncharacterized protein</fullName>
    </submittedName>
</protein>
<sequence>MLGERTAIGLDLDVEALDWCMENNVNKVDADVSSRIFLFHGNVLQPLEAKLLLLPSYSPRTSFILKHALSALNKKGGIFVMDLYGGTSGEHELRMQRKFPNFADNSEHCYNEFFQCGHVNSGDADTLLCIFRH</sequence>
<dbReference type="OrthoDB" id="3342809at2759"/>
<dbReference type="SUPFAM" id="SSF53335">
    <property type="entry name" value="S-adenosyl-L-methionine-dependent methyltransferases"/>
    <property type="match status" value="1"/>
</dbReference>